<dbReference type="Gene3D" id="3.40.190.80">
    <property type="match status" value="1"/>
</dbReference>
<dbReference type="NCBIfam" id="TIGR01331">
    <property type="entry name" value="bisphos_cysQ"/>
    <property type="match status" value="1"/>
</dbReference>
<dbReference type="OrthoDB" id="9785695at2"/>
<comment type="subcellular location">
    <subcellularLocation>
        <location evidence="9">Cell inner membrane</location>
        <topology evidence="9">Peripheral membrane protein</topology>
        <orientation evidence="9">Cytoplasmic side</orientation>
    </subcellularLocation>
</comment>
<evidence type="ECO:0000256" key="4">
    <source>
        <dbReference type="ARBA" id="ARBA00022519"/>
    </source>
</evidence>
<feature type="binding site" evidence="10">
    <location>
        <position position="98"/>
    </location>
    <ligand>
        <name>Mg(2+)</name>
        <dbReference type="ChEBI" id="CHEBI:18420"/>
        <label>1</label>
        <note>catalytic</note>
    </ligand>
</feature>
<feature type="binding site" evidence="10">
    <location>
        <position position="97"/>
    </location>
    <ligand>
        <name>Mg(2+)</name>
        <dbReference type="ChEBI" id="CHEBI:18420"/>
        <label>1</label>
        <note>catalytic</note>
    </ligand>
</feature>
<dbReference type="InterPro" id="IPR020550">
    <property type="entry name" value="Inositol_monophosphatase_CS"/>
</dbReference>
<dbReference type="Gene3D" id="3.30.540.10">
    <property type="entry name" value="Fructose-1,6-Bisphosphatase, subunit A, domain 1"/>
    <property type="match status" value="1"/>
</dbReference>
<dbReference type="InterPro" id="IPR006240">
    <property type="entry name" value="CysQ"/>
</dbReference>
<comment type="cofactor">
    <cofactor evidence="9 10">
        <name>Mg(2+)</name>
        <dbReference type="ChEBI" id="CHEBI:18420"/>
    </cofactor>
</comment>
<dbReference type="PANTHER" id="PTHR43028">
    <property type="entry name" value="3'(2'),5'-BISPHOSPHATE NUCLEOTIDASE 1"/>
    <property type="match status" value="1"/>
</dbReference>
<keyword evidence="8 9" id="KW-0472">Membrane</keyword>
<dbReference type="EC" id="3.1.3.7" evidence="9"/>
<evidence type="ECO:0000313" key="12">
    <source>
        <dbReference type="Proteomes" id="UP000320593"/>
    </source>
</evidence>
<dbReference type="GO" id="GO:0000103">
    <property type="term" value="P:sulfate assimilation"/>
    <property type="evidence" value="ECO:0007669"/>
    <property type="project" value="TreeGrafter"/>
</dbReference>
<feature type="binding site" evidence="9">
    <location>
        <position position="97"/>
    </location>
    <ligand>
        <name>Mg(2+)</name>
        <dbReference type="ChEBI" id="CHEBI:18420"/>
        <label>1</label>
    </ligand>
</feature>
<evidence type="ECO:0000256" key="6">
    <source>
        <dbReference type="ARBA" id="ARBA00022801"/>
    </source>
</evidence>
<dbReference type="GO" id="GO:0008441">
    <property type="term" value="F:3'(2'),5'-bisphosphate nucleotidase activity"/>
    <property type="evidence" value="ECO:0007669"/>
    <property type="project" value="UniProtKB-UniRule"/>
</dbReference>
<keyword evidence="4 9" id="KW-0997">Cell inner membrane</keyword>
<feature type="binding site" evidence="9">
    <location>
        <position position="95"/>
    </location>
    <ligand>
        <name>Mg(2+)</name>
        <dbReference type="ChEBI" id="CHEBI:18420"/>
        <label>1</label>
    </ligand>
</feature>
<keyword evidence="12" id="KW-1185">Reference proteome</keyword>
<evidence type="ECO:0000256" key="8">
    <source>
        <dbReference type="ARBA" id="ARBA00023136"/>
    </source>
</evidence>
<feature type="binding site" evidence="10">
    <location>
        <position position="76"/>
    </location>
    <ligand>
        <name>Mg(2+)</name>
        <dbReference type="ChEBI" id="CHEBI:18420"/>
        <label>1</label>
        <note>catalytic</note>
    </ligand>
</feature>
<gene>
    <name evidence="9" type="primary">cysQ</name>
    <name evidence="11" type="ORF">JM93_00992</name>
</gene>
<dbReference type="InterPro" id="IPR020583">
    <property type="entry name" value="Inositol_monoP_metal-BS"/>
</dbReference>
<dbReference type="GO" id="GO:0050427">
    <property type="term" value="P:3'-phosphoadenosine 5'-phosphosulfate metabolic process"/>
    <property type="evidence" value="ECO:0007669"/>
    <property type="project" value="TreeGrafter"/>
</dbReference>
<accession>A0A562TIF8</accession>
<evidence type="ECO:0000313" key="11">
    <source>
        <dbReference type="EMBL" id="TWI93435.1"/>
    </source>
</evidence>
<dbReference type="GO" id="GO:0000287">
    <property type="term" value="F:magnesium ion binding"/>
    <property type="evidence" value="ECO:0007669"/>
    <property type="project" value="UniProtKB-UniRule"/>
</dbReference>
<evidence type="ECO:0000256" key="7">
    <source>
        <dbReference type="ARBA" id="ARBA00022842"/>
    </source>
</evidence>
<dbReference type="SUPFAM" id="SSF56655">
    <property type="entry name" value="Carbohydrate phosphatase"/>
    <property type="match status" value="1"/>
</dbReference>
<name>A0A562TIF8_9HYPH</name>
<dbReference type="Proteomes" id="UP000320593">
    <property type="component" value="Unassembled WGS sequence"/>
</dbReference>
<feature type="binding site" evidence="9">
    <location>
        <position position="76"/>
    </location>
    <ligand>
        <name>substrate</name>
    </ligand>
</feature>
<evidence type="ECO:0000256" key="5">
    <source>
        <dbReference type="ARBA" id="ARBA00022723"/>
    </source>
</evidence>
<feature type="binding site" evidence="9">
    <location>
        <position position="234"/>
    </location>
    <ligand>
        <name>Mg(2+)</name>
        <dbReference type="ChEBI" id="CHEBI:18420"/>
        <label>2</label>
    </ligand>
</feature>
<protein>
    <recommendedName>
        <fullName evidence="9">3'(2'),5'-bisphosphate nucleotidase CysQ</fullName>
        <ecNumber evidence="9">3.1.3.7</ecNumber>
    </recommendedName>
    <alternativeName>
        <fullName evidence="9">3'(2'),5-bisphosphonucleoside 3'(2')-phosphohydrolase</fullName>
    </alternativeName>
    <alternativeName>
        <fullName evidence="9">3'-phosphoadenosine 5'-phosphate phosphatase</fullName>
        <shortName evidence="9">PAP phosphatase</shortName>
    </alternativeName>
</protein>
<feature type="binding site" evidence="9">
    <location>
        <begin position="97"/>
        <end position="100"/>
    </location>
    <ligand>
        <name>substrate</name>
    </ligand>
</feature>
<dbReference type="Pfam" id="PF00459">
    <property type="entry name" value="Inositol_P"/>
    <property type="match status" value="1"/>
</dbReference>
<dbReference type="GO" id="GO:0046854">
    <property type="term" value="P:phosphatidylinositol phosphate biosynthetic process"/>
    <property type="evidence" value="ECO:0007669"/>
    <property type="project" value="InterPro"/>
</dbReference>
<proteinExistence type="inferred from homology"/>
<evidence type="ECO:0000256" key="1">
    <source>
        <dbReference type="ARBA" id="ARBA00001625"/>
    </source>
</evidence>
<comment type="caution">
    <text evidence="11">The sequence shown here is derived from an EMBL/GenBank/DDBJ whole genome shotgun (WGS) entry which is preliminary data.</text>
</comment>
<dbReference type="PRINTS" id="PR00377">
    <property type="entry name" value="IMPHPHTASES"/>
</dbReference>
<feature type="binding site" evidence="9">
    <location>
        <position position="98"/>
    </location>
    <ligand>
        <name>Mg(2+)</name>
        <dbReference type="ChEBI" id="CHEBI:18420"/>
        <label>2</label>
    </ligand>
</feature>
<comment type="catalytic activity">
    <reaction evidence="1 9">
        <text>adenosine 3',5'-bisphosphate + H2O = AMP + phosphate</text>
        <dbReference type="Rhea" id="RHEA:10040"/>
        <dbReference type="ChEBI" id="CHEBI:15377"/>
        <dbReference type="ChEBI" id="CHEBI:43474"/>
        <dbReference type="ChEBI" id="CHEBI:58343"/>
        <dbReference type="ChEBI" id="CHEBI:456215"/>
        <dbReference type="EC" id="3.1.3.7"/>
    </reaction>
</comment>
<dbReference type="PROSITE" id="PS00630">
    <property type="entry name" value="IMP_2"/>
    <property type="match status" value="1"/>
</dbReference>
<sequence>MTATVPPPSSETNPAVAGLVSLALDASREILSVYCKDFSAAGKADGSPVTEADARAERVILAGLKSRFPHISVVAEEACEAGDLPECGQRFFLVDPLDGTKEFISRNGEFTVNIALIVEGVPVFGVVAAPALNAVYWGGVLPSDLGGSGASGAWKALITDDCASDPQPISVRKAPASGLTVLASRSHCSAETEALINQLDVFERVSVGSSLKLCWLAEGRADFYPRLAPTMQWDIAAGDAVLRAAGGETLLAKDLTPFAYHVPQHPEKDDLRNANFLALGDRTMKSRLTPVDGAAAE</sequence>
<comment type="function">
    <text evidence="9">Converts adenosine-3',5'-bisphosphate (PAP) to AMP.</text>
</comment>
<feature type="binding site" evidence="10">
    <location>
        <position position="234"/>
    </location>
    <ligand>
        <name>Mg(2+)</name>
        <dbReference type="ChEBI" id="CHEBI:18420"/>
        <label>1</label>
        <note>catalytic</note>
    </ligand>
</feature>
<evidence type="ECO:0000256" key="3">
    <source>
        <dbReference type="ARBA" id="ARBA00022475"/>
    </source>
</evidence>
<feature type="binding site" evidence="10">
    <location>
        <position position="95"/>
    </location>
    <ligand>
        <name>Mg(2+)</name>
        <dbReference type="ChEBI" id="CHEBI:18420"/>
        <label>1</label>
        <note>catalytic</note>
    </ligand>
</feature>
<keyword evidence="6 9" id="KW-0378">Hydrolase</keyword>
<organism evidence="11 12">
    <name type="scientific">Roseibium hamelinense</name>
    <dbReference type="NCBI Taxonomy" id="150831"/>
    <lineage>
        <taxon>Bacteria</taxon>
        <taxon>Pseudomonadati</taxon>
        <taxon>Pseudomonadota</taxon>
        <taxon>Alphaproteobacteria</taxon>
        <taxon>Hyphomicrobiales</taxon>
        <taxon>Stappiaceae</taxon>
        <taxon>Roseibium</taxon>
    </lineage>
</organism>
<keyword evidence="7 9" id="KW-0460">Magnesium</keyword>
<feature type="binding site" evidence="9">
    <location>
        <position position="234"/>
    </location>
    <ligand>
        <name>substrate</name>
    </ligand>
</feature>
<dbReference type="InterPro" id="IPR000760">
    <property type="entry name" value="Inositol_monophosphatase-like"/>
</dbReference>
<dbReference type="PROSITE" id="PS00629">
    <property type="entry name" value="IMP_1"/>
    <property type="match status" value="1"/>
</dbReference>
<keyword evidence="5 9" id="KW-0479">Metal-binding</keyword>
<feature type="binding site" evidence="9">
    <location>
        <position position="76"/>
    </location>
    <ligand>
        <name>Mg(2+)</name>
        <dbReference type="ChEBI" id="CHEBI:18420"/>
        <label>1</label>
    </ligand>
</feature>
<feature type="binding site" evidence="9">
    <location>
        <position position="95"/>
    </location>
    <ligand>
        <name>Mg(2+)</name>
        <dbReference type="ChEBI" id="CHEBI:18420"/>
        <label>2</label>
    </ligand>
</feature>
<dbReference type="GO" id="GO:0005886">
    <property type="term" value="C:plasma membrane"/>
    <property type="evidence" value="ECO:0007669"/>
    <property type="project" value="UniProtKB-SubCell"/>
</dbReference>
<comment type="similarity">
    <text evidence="2 9">Belongs to the inositol monophosphatase superfamily. CysQ family.</text>
</comment>
<dbReference type="InterPro" id="IPR050725">
    <property type="entry name" value="CysQ/Inositol_MonoPase"/>
</dbReference>
<dbReference type="PANTHER" id="PTHR43028:SF5">
    <property type="entry name" value="3'(2'),5'-BISPHOSPHATE NUCLEOTIDASE 1"/>
    <property type="match status" value="1"/>
</dbReference>
<dbReference type="AlphaFoldDB" id="A0A562TIF8"/>
<reference evidence="11 12" key="1">
    <citation type="submission" date="2019-07" db="EMBL/GenBank/DDBJ databases">
        <title>Genomic Encyclopedia of Archaeal and Bacterial Type Strains, Phase II (KMG-II): from individual species to whole genera.</title>
        <authorList>
            <person name="Goeker M."/>
        </authorList>
    </citation>
    <scope>NUCLEOTIDE SEQUENCE [LARGE SCALE GENOMIC DNA]</scope>
    <source>
        <strain evidence="11 12">ATCC BAA-252</strain>
    </source>
</reference>
<dbReference type="RefSeq" id="WP_145340921.1">
    <property type="nucleotide sequence ID" value="NZ_SMLY01000062.1"/>
</dbReference>
<dbReference type="CDD" id="cd01638">
    <property type="entry name" value="CysQ"/>
    <property type="match status" value="1"/>
</dbReference>
<dbReference type="HAMAP" id="MF_02095">
    <property type="entry name" value="CysQ"/>
    <property type="match status" value="1"/>
</dbReference>
<evidence type="ECO:0000256" key="9">
    <source>
        <dbReference type="HAMAP-Rule" id="MF_02095"/>
    </source>
</evidence>
<evidence type="ECO:0000256" key="2">
    <source>
        <dbReference type="ARBA" id="ARBA00005289"/>
    </source>
</evidence>
<dbReference type="EMBL" id="VLLF01000001">
    <property type="protein sequence ID" value="TWI93435.1"/>
    <property type="molecule type" value="Genomic_DNA"/>
</dbReference>
<keyword evidence="3 9" id="KW-1003">Cell membrane</keyword>
<evidence type="ECO:0000256" key="10">
    <source>
        <dbReference type="PIRSR" id="PIRSR600760-2"/>
    </source>
</evidence>